<comment type="cofactor">
    <cofactor evidence="4">
        <name>FAD</name>
        <dbReference type="ChEBI" id="CHEBI:57692"/>
    </cofactor>
    <text evidence="4">Binds 1 FAD per subunit.</text>
</comment>
<reference evidence="8 9" key="1">
    <citation type="submission" date="2020-04" db="EMBL/GenBank/DDBJ databases">
        <title>MicrobeNet Type strains.</title>
        <authorList>
            <person name="Nicholson A.C."/>
        </authorList>
    </citation>
    <scope>NUCLEOTIDE SEQUENCE [LARGE SCALE GENOMIC DNA]</scope>
    <source>
        <strain evidence="8 9">ATCC 23612</strain>
    </source>
</reference>
<proteinExistence type="inferred from homology"/>
<dbReference type="InterPro" id="IPR001100">
    <property type="entry name" value="Pyr_nuc-diS_OxRdtase"/>
</dbReference>
<name>A0A7X6RSN1_9ACTN</name>
<comment type="similarity">
    <text evidence="1">Belongs to the class-I pyridine nucleotide-disulfide oxidoreductase family.</text>
</comment>
<accession>A0A7X6RSN1</accession>
<feature type="binding site" evidence="4">
    <location>
        <position position="50"/>
    </location>
    <ligand>
        <name>FAD</name>
        <dbReference type="ChEBI" id="CHEBI:57692"/>
    </ligand>
</feature>
<dbReference type="InterPro" id="IPR004099">
    <property type="entry name" value="Pyr_nucl-diS_OxRdtase_dimer"/>
</dbReference>
<dbReference type="InterPro" id="IPR036188">
    <property type="entry name" value="FAD/NAD-bd_sf"/>
</dbReference>
<feature type="disulfide bond" description="Redox-active" evidence="5">
    <location>
        <begin position="41"/>
        <end position="46"/>
    </location>
</feature>
<dbReference type="Gene3D" id="3.50.50.60">
    <property type="entry name" value="FAD/NAD(P)-binding domain"/>
    <property type="match status" value="2"/>
</dbReference>
<feature type="domain" description="Pyridine nucleotide-disulphide oxidoreductase dimerisation" evidence="6">
    <location>
        <begin position="336"/>
        <end position="443"/>
    </location>
</feature>
<evidence type="ECO:0000313" key="8">
    <source>
        <dbReference type="EMBL" id="NKZ00493.1"/>
    </source>
</evidence>
<evidence type="ECO:0000256" key="4">
    <source>
        <dbReference type="PIRSR" id="PIRSR000350-3"/>
    </source>
</evidence>
<evidence type="ECO:0000256" key="3">
    <source>
        <dbReference type="ARBA" id="ARBA00022827"/>
    </source>
</evidence>
<dbReference type="PANTHER" id="PTHR43014">
    <property type="entry name" value="MERCURIC REDUCTASE"/>
    <property type="match status" value="1"/>
</dbReference>
<organism evidence="8 9">
    <name type="scientific">Nocardiopsis alborubida</name>
    <dbReference type="NCBI Taxonomy" id="146802"/>
    <lineage>
        <taxon>Bacteria</taxon>
        <taxon>Bacillati</taxon>
        <taxon>Actinomycetota</taxon>
        <taxon>Actinomycetes</taxon>
        <taxon>Streptosporangiales</taxon>
        <taxon>Nocardiopsidaceae</taxon>
        <taxon>Nocardiopsis</taxon>
    </lineage>
</organism>
<dbReference type="GO" id="GO:0000166">
    <property type="term" value="F:nucleotide binding"/>
    <property type="evidence" value="ECO:0007669"/>
    <property type="project" value="UniProtKB-KW"/>
</dbReference>
<dbReference type="Pfam" id="PF07992">
    <property type="entry name" value="Pyr_redox_2"/>
    <property type="match status" value="1"/>
</dbReference>
<comment type="caution">
    <text evidence="8">The sequence shown here is derived from an EMBL/GenBank/DDBJ whole genome shotgun (WGS) entry which is preliminary data.</text>
</comment>
<evidence type="ECO:0000313" key="9">
    <source>
        <dbReference type="Proteomes" id="UP000553209"/>
    </source>
</evidence>
<keyword evidence="2" id="KW-0285">Flavoprotein</keyword>
<dbReference type="RefSeq" id="WP_061079219.1">
    <property type="nucleotide sequence ID" value="NZ_JAAXPG010000024.1"/>
</dbReference>
<dbReference type="SUPFAM" id="SSF51905">
    <property type="entry name" value="FAD/NAD(P)-binding domain"/>
    <property type="match status" value="1"/>
</dbReference>
<evidence type="ECO:0000259" key="6">
    <source>
        <dbReference type="Pfam" id="PF02852"/>
    </source>
</evidence>
<evidence type="ECO:0000256" key="2">
    <source>
        <dbReference type="ARBA" id="ARBA00022630"/>
    </source>
</evidence>
<protein>
    <submittedName>
        <fullName evidence="8">NAD(P)/FAD-dependent oxidoreductase</fullName>
    </submittedName>
</protein>
<keyword evidence="3 4" id="KW-0274">FAD</keyword>
<dbReference type="Gene3D" id="3.30.390.30">
    <property type="match status" value="1"/>
</dbReference>
<keyword evidence="9" id="KW-1185">Reference proteome</keyword>
<evidence type="ECO:0000259" key="7">
    <source>
        <dbReference type="Pfam" id="PF07992"/>
    </source>
</evidence>
<dbReference type="AlphaFoldDB" id="A0A7X6RSN1"/>
<dbReference type="PIRSF" id="PIRSF000350">
    <property type="entry name" value="Mercury_reductase_MerA"/>
    <property type="match status" value="1"/>
</dbReference>
<keyword evidence="4" id="KW-0520">NAD</keyword>
<feature type="binding site" evidence="4">
    <location>
        <begin position="136"/>
        <end position="138"/>
    </location>
    <ligand>
        <name>FAD</name>
        <dbReference type="ChEBI" id="CHEBI:57692"/>
    </ligand>
</feature>
<feature type="binding site" evidence="4">
    <location>
        <position position="263"/>
    </location>
    <ligand>
        <name>NAD(+)</name>
        <dbReference type="ChEBI" id="CHEBI:57540"/>
    </ligand>
</feature>
<keyword evidence="4" id="KW-0547">Nucleotide-binding</keyword>
<feature type="binding site" evidence="4">
    <location>
        <position position="110"/>
    </location>
    <ligand>
        <name>FAD</name>
        <dbReference type="ChEBI" id="CHEBI:57692"/>
    </ligand>
</feature>
<gene>
    <name evidence="8" type="ORF">HGB44_22895</name>
</gene>
<dbReference type="InterPro" id="IPR023753">
    <property type="entry name" value="FAD/NAD-binding_dom"/>
</dbReference>
<dbReference type="InterPro" id="IPR016156">
    <property type="entry name" value="FAD/NAD-linked_Rdtase_dimer_sf"/>
</dbReference>
<dbReference type="Pfam" id="PF02852">
    <property type="entry name" value="Pyr_redox_dim"/>
    <property type="match status" value="1"/>
</dbReference>
<feature type="binding site" evidence="4">
    <location>
        <begin position="176"/>
        <end position="183"/>
    </location>
    <ligand>
        <name>NAD(+)</name>
        <dbReference type="ChEBI" id="CHEBI:57540"/>
    </ligand>
</feature>
<dbReference type="EMBL" id="JAAXPG010000024">
    <property type="protein sequence ID" value="NKZ00493.1"/>
    <property type="molecule type" value="Genomic_DNA"/>
</dbReference>
<feature type="binding site" evidence="4">
    <location>
        <position position="302"/>
    </location>
    <ligand>
        <name>FAD</name>
        <dbReference type="ChEBI" id="CHEBI:57692"/>
    </ligand>
</feature>
<dbReference type="Proteomes" id="UP000553209">
    <property type="component" value="Unassembled WGS sequence"/>
</dbReference>
<dbReference type="PRINTS" id="PR00368">
    <property type="entry name" value="FADPNR"/>
</dbReference>
<dbReference type="PRINTS" id="PR00411">
    <property type="entry name" value="PNDRDTASEI"/>
</dbReference>
<dbReference type="SUPFAM" id="SSF55424">
    <property type="entry name" value="FAD/NAD-linked reductases, dimerisation (C-terminal) domain"/>
    <property type="match status" value="1"/>
</dbReference>
<sequence length="452" mass="48609">MQHMDAIVIGMGPGGETVASRLLAAGKRVAVVERELIGGECGYWACIPTKVLLRPPEVRQEADGAAGVSRPDLRWPELRDYRDQMIRHLDDSAQVQGYRDQGALVLRGEGRVTGRDPWRVAVGDTELTADHVVVATGSEAVRPPIEGLDDLDPSVVWTNREATTLTDVPGRAVVVGGSAVGVELGQFLARMGTRVTLVQRGPRLVDREEPRLCELISDQFDRDGVTVRLNTQVSAVARDGDGIRATLDDGEHVGADVIVLATGRRPRGGGLGLEDVGVELDRASLRVDERCRAAPGLWGVGDATGRALFTHVAKYQGRVVADNILGGDRAADYTGVPRVIFSYPEIAGVGLTEAQAREQGIDTATAEADLPQTLARPWTYDTDPRGTLGLVADRRRGVLVGAWAFSPMASEWIHTAALAIRTGLPVAALLDSIPQFPTYNEAYLIALENLRM</sequence>
<feature type="domain" description="FAD/NAD(P)-binding" evidence="7">
    <location>
        <begin position="5"/>
        <end position="317"/>
    </location>
</feature>
<evidence type="ECO:0000256" key="5">
    <source>
        <dbReference type="PIRSR" id="PIRSR000350-4"/>
    </source>
</evidence>
<evidence type="ECO:0000256" key="1">
    <source>
        <dbReference type="ARBA" id="ARBA00007532"/>
    </source>
</evidence>
<dbReference type="GO" id="GO:0016491">
    <property type="term" value="F:oxidoreductase activity"/>
    <property type="evidence" value="ECO:0007669"/>
    <property type="project" value="InterPro"/>
</dbReference>